<keyword evidence="2" id="KW-0808">Transferase</keyword>
<sequence>MKLLIYQWNSLTHEYIYKALDEMGIEYNIVHYMGVKEMKKEEVLQAFIAQTEKHIFEEGYDALFSINYIDFLSQIAYHTGILYICWSYDSPSLGGDPATHFYDTNRIFLFDSYEVEEHKKRDVPHVYHMNLAVDVKEMNKFKITPQEKLRLNSEISFVGQLYRTEIAEALESLNSYKSAYVDALINIQMNTYDANLLRELMSEDFAYFLIDKNPEFEEHVKNSPRNKGEEGGIYSYAMLENFLMRAVTSRERILLLSLLSRNHGVKLFGFDKKIDPLENVIFAGPLDYKEEMPKLFPCSKINLNITVRSIQSAIPQRCLDVMACHGFLMTNYQHDLFTELEDGVDMVVYYSIEDALEKADFYLKHDKEREEIAMNGYKKMRDVLNYKNQLTKIFKISGL</sequence>
<proteinExistence type="predicted"/>
<protein>
    <submittedName>
        <fullName evidence="2">Glycosyl transferases group 1</fullName>
    </submittedName>
</protein>
<dbReference type="EMBL" id="FOJY01000010">
    <property type="protein sequence ID" value="SFB13656.1"/>
    <property type="molecule type" value="Genomic_DNA"/>
</dbReference>
<feature type="domain" description="Spore protein YkvP/CgeB glycosyl transferase-like" evidence="1">
    <location>
        <begin position="264"/>
        <end position="393"/>
    </location>
</feature>
<organism evidence="2 3">
    <name type="scientific">Acetitomaculum ruminis DSM 5522</name>
    <dbReference type="NCBI Taxonomy" id="1120918"/>
    <lineage>
        <taxon>Bacteria</taxon>
        <taxon>Bacillati</taxon>
        <taxon>Bacillota</taxon>
        <taxon>Clostridia</taxon>
        <taxon>Lachnospirales</taxon>
        <taxon>Lachnospiraceae</taxon>
        <taxon>Acetitomaculum</taxon>
    </lineage>
</organism>
<dbReference type="Pfam" id="PF13524">
    <property type="entry name" value="Glyco_trans_1_2"/>
    <property type="match status" value="1"/>
</dbReference>
<dbReference type="InterPro" id="IPR055259">
    <property type="entry name" value="YkvP/CgeB_Glyco_trans-like"/>
</dbReference>
<dbReference type="RefSeq" id="WP_177205616.1">
    <property type="nucleotide sequence ID" value="NZ_FOJY01000010.1"/>
</dbReference>
<reference evidence="2 3" key="1">
    <citation type="submission" date="2016-10" db="EMBL/GenBank/DDBJ databases">
        <authorList>
            <person name="de Groot N.N."/>
        </authorList>
    </citation>
    <scope>NUCLEOTIDE SEQUENCE [LARGE SCALE GENOMIC DNA]</scope>
    <source>
        <strain evidence="2 3">DSM 5522</strain>
    </source>
</reference>
<evidence type="ECO:0000313" key="3">
    <source>
        <dbReference type="Proteomes" id="UP000198838"/>
    </source>
</evidence>
<evidence type="ECO:0000259" key="1">
    <source>
        <dbReference type="Pfam" id="PF13524"/>
    </source>
</evidence>
<accession>A0A1I0YLH0</accession>
<dbReference type="GO" id="GO:0016740">
    <property type="term" value="F:transferase activity"/>
    <property type="evidence" value="ECO:0007669"/>
    <property type="project" value="UniProtKB-KW"/>
</dbReference>
<dbReference type="AlphaFoldDB" id="A0A1I0YLH0"/>
<gene>
    <name evidence="2" type="ORF">SAMN05216249_11072</name>
</gene>
<dbReference type="Proteomes" id="UP000198838">
    <property type="component" value="Unassembled WGS sequence"/>
</dbReference>
<evidence type="ECO:0000313" key="2">
    <source>
        <dbReference type="EMBL" id="SFB13656.1"/>
    </source>
</evidence>
<name>A0A1I0YLH0_9FIRM</name>
<dbReference type="STRING" id="1120918.SAMN05216249_11072"/>
<keyword evidence="3" id="KW-1185">Reference proteome</keyword>